<dbReference type="Proteomes" id="UP001239257">
    <property type="component" value="Chromosome 2"/>
</dbReference>
<sequence>MELILADISDLRPTMESLYLFTGSGALLLALISIIKYKKSLVKSLLSALFVFSAAMYISYLHIDEWYYFNIKNNEVQLSFKTGSARYIDKNDIVSVTSRSQRGGACIIYLRTEDIKYSSIQINKDLCKDYVLKIKSALPK</sequence>
<feature type="transmembrane region" description="Helical" evidence="1">
    <location>
        <begin position="44"/>
        <end position="63"/>
    </location>
</feature>
<organism evidence="2 3">
    <name type="scientific">Vibrio aestuarianus</name>
    <dbReference type="NCBI Taxonomy" id="28171"/>
    <lineage>
        <taxon>Bacteria</taxon>
        <taxon>Pseudomonadati</taxon>
        <taxon>Pseudomonadota</taxon>
        <taxon>Gammaproteobacteria</taxon>
        <taxon>Vibrionales</taxon>
        <taxon>Vibrionaceae</taxon>
        <taxon>Vibrio</taxon>
    </lineage>
</organism>
<dbReference type="RefSeq" id="WP_301066198.1">
    <property type="nucleotide sequence ID" value="NZ_CP118710.1"/>
</dbReference>
<protein>
    <submittedName>
        <fullName evidence="2">Uncharacterized protein</fullName>
    </submittedName>
</protein>
<dbReference type="AlphaFoldDB" id="A0AAX3U6I4"/>
<keyword evidence="1" id="KW-0812">Transmembrane</keyword>
<evidence type="ECO:0000256" key="1">
    <source>
        <dbReference type="SAM" id="Phobius"/>
    </source>
</evidence>
<name>A0AAX3U6I4_9VIBR</name>
<reference evidence="2" key="1">
    <citation type="submission" date="2022-02" db="EMBL/GenBank/DDBJ databases">
        <title>Emergence and expansion in Europe of a Vibrio aestuarianus clonal complex pathogenic for oysters.</title>
        <authorList>
            <person name="Mesnil A."/>
            <person name="Travers M.-A."/>
        </authorList>
    </citation>
    <scope>NUCLEOTIDE SEQUENCE</scope>
    <source>
        <strain evidence="2">U29</strain>
    </source>
</reference>
<proteinExistence type="predicted"/>
<evidence type="ECO:0000313" key="3">
    <source>
        <dbReference type="Proteomes" id="UP001239257"/>
    </source>
</evidence>
<gene>
    <name evidence="2" type="ORF">PYE51_17160</name>
</gene>
<feature type="transmembrane region" description="Helical" evidence="1">
    <location>
        <begin position="18"/>
        <end position="37"/>
    </location>
</feature>
<evidence type="ECO:0000313" key="2">
    <source>
        <dbReference type="EMBL" id="WGK83097.1"/>
    </source>
</evidence>
<keyword evidence="1" id="KW-0472">Membrane</keyword>
<accession>A0AAX3U6I4</accession>
<dbReference type="EMBL" id="CP118710">
    <property type="protein sequence ID" value="WGK83097.1"/>
    <property type="molecule type" value="Genomic_DNA"/>
</dbReference>
<keyword evidence="1" id="KW-1133">Transmembrane helix</keyword>